<keyword evidence="2" id="KW-0677">Repeat</keyword>
<protein>
    <recommendedName>
        <fullName evidence="5">Leucine-rich repeat-containing protein 59</fullName>
    </recommendedName>
</protein>
<dbReference type="Pfam" id="PF13855">
    <property type="entry name" value="LRR_8"/>
    <property type="match status" value="1"/>
</dbReference>
<evidence type="ECO:0000256" key="1">
    <source>
        <dbReference type="ARBA" id="ARBA00022614"/>
    </source>
</evidence>
<dbReference type="Gene3D" id="3.80.10.10">
    <property type="entry name" value="Ribonuclease Inhibitor"/>
    <property type="match status" value="1"/>
</dbReference>
<evidence type="ECO:0000256" key="2">
    <source>
        <dbReference type="ARBA" id="ARBA00022737"/>
    </source>
</evidence>
<dbReference type="Proteomes" id="UP001558652">
    <property type="component" value="Unassembled WGS sequence"/>
</dbReference>
<dbReference type="EMBL" id="JBFDAA010000016">
    <property type="protein sequence ID" value="KAL1117306.1"/>
    <property type="molecule type" value="Genomic_DNA"/>
</dbReference>
<gene>
    <name evidence="3" type="ORF">AAG570_004632</name>
</gene>
<organism evidence="3 4">
    <name type="scientific">Ranatra chinensis</name>
    <dbReference type="NCBI Taxonomy" id="642074"/>
    <lineage>
        <taxon>Eukaryota</taxon>
        <taxon>Metazoa</taxon>
        <taxon>Ecdysozoa</taxon>
        <taxon>Arthropoda</taxon>
        <taxon>Hexapoda</taxon>
        <taxon>Insecta</taxon>
        <taxon>Pterygota</taxon>
        <taxon>Neoptera</taxon>
        <taxon>Paraneoptera</taxon>
        <taxon>Hemiptera</taxon>
        <taxon>Heteroptera</taxon>
        <taxon>Panheteroptera</taxon>
        <taxon>Nepomorpha</taxon>
        <taxon>Nepidae</taxon>
        <taxon>Ranatrinae</taxon>
        <taxon>Ranatra</taxon>
    </lineage>
</organism>
<dbReference type="AlphaFoldDB" id="A0ABD0Y1I4"/>
<dbReference type="InterPro" id="IPR001611">
    <property type="entry name" value="Leu-rich_rpt"/>
</dbReference>
<sequence length="138" mass="15893">MKIYFSSLLQKNFPVSLSHLVKLELANNRLRSLPENFGLLVNLRHLDLYKNELTTLPLSFGSLRSLRWLDLNSNPLVPKMAQVAGPCANTEQCQRAAKNVVSFMSSMQQLVEEEKKKRHQQRIEQEGQSQRDAFQHCV</sequence>
<comment type="caution">
    <text evidence="3">The sequence shown here is derived from an EMBL/GenBank/DDBJ whole genome shotgun (WGS) entry which is preliminary data.</text>
</comment>
<dbReference type="SMART" id="SM00369">
    <property type="entry name" value="LRR_TYP"/>
    <property type="match status" value="3"/>
</dbReference>
<dbReference type="PANTHER" id="PTHR48051:SF54">
    <property type="entry name" value="LEUCINE-RICH REPEAT-CONTAINING PROTEIN"/>
    <property type="match status" value="1"/>
</dbReference>
<dbReference type="SUPFAM" id="SSF52058">
    <property type="entry name" value="L domain-like"/>
    <property type="match status" value="1"/>
</dbReference>
<dbReference type="PANTHER" id="PTHR48051">
    <property type="match status" value="1"/>
</dbReference>
<evidence type="ECO:0000313" key="3">
    <source>
        <dbReference type="EMBL" id="KAL1117306.1"/>
    </source>
</evidence>
<dbReference type="InterPro" id="IPR032675">
    <property type="entry name" value="LRR_dom_sf"/>
</dbReference>
<evidence type="ECO:0008006" key="5">
    <source>
        <dbReference type="Google" id="ProtNLM"/>
    </source>
</evidence>
<dbReference type="InterPro" id="IPR003591">
    <property type="entry name" value="Leu-rich_rpt_typical-subtyp"/>
</dbReference>
<evidence type="ECO:0000313" key="4">
    <source>
        <dbReference type="Proteomes" id="UP001558652"/>
    </source>
</evidence>
<name>A0ABD0Y1I4_9HEMI</name>
<keyword evidence="1" id="KW-0433">Leucine-rich repeat</keyword>
<reference evidence="3 4" key="1">
    <citation type="submission" date="2024-07" db="EMBL/GenBank/DDBJ databases">
        <title>Chromosome-level genome assembly of the water stick insect Ranatra chinensis (Heteroptera: Nepidae).</title>
        <authorList>
            <person name="Liu X."/>
        </authorList>
    </citation>
    <scope>NUCLEOTIDE SEQUENCE [LARGE SCALE GENOMIC DNA]</scope>
    <source>
        <strain evidence="3">Cailab_2021Rc</strain>
        <tissue evidence="3">Muscle</tissue>
    </source>
</reference>
<dbReference type="PROSITE" id="PS51450">
    <property type="entry name" value="LRR"/>
    <property type="match status" value="2"/>
</dbReference>
<proteinExistence type="predicted"/>
<keyword evidence="4" id="KW-1185">Reference proteome</keyword>
<dbReference type="InterPro" id="IPR050216">
    <property type="entry name" value="LRR_domain-containing"/>
</dbReference>
<accession>A0ABD0Y1I4</accession>